<feature type="coiled-coil region" evidence="1">
    <location>
        <begin position="43"/>
        <end position="85"/>
    </location>
</feature>
<keyword evidence="1" id="KW-0175">Coiled coil</keyword>
<evidence type="ECO:0000313" key="3">
    <source>
        <dbReference type="EMBL" id="PYG90145.1"/>
    </source>
</evidence>
<feature type="region of interest" description="Disordered" evidence="2">
    <location>
        <begin position="148"/>
        <end position="175"/>
    </location>
</feature>
<dbReference type="InterPro" id="IPR009636">
    <property type="entry name" value="SCAF"/>
</dbReference>
<gene>
    <name evidence="3" type="ORF">LY28_00025</name>
</gene>
<evidence type="ECO:0000313" key="4">
    <source>
        <dbReference type="Proteomes" id="UP000248132"/>
    </source>
</evidence>
<sequence>MTKEQFIALGITEEQATKAAAASAEELKTYIPKTRFDEVNEAKKQAEKDIQTRDTQIEELKKVDAAGLKAEIEKLQGENKVNKEKYEADMKDLALTNAIKIALTGKVHDDTLAAGLVDKTKLVIDGDKVVGLDEQLKSLKDTKAFLFKPEGPQTQQPGFKVGVDQQQQQQGQRLSLKDAIAAKIQTQQPQQAQKT</sequence>
<proteinExistence type="predicted"/>
<keyword evidence="4" id="KW-1185">Reference proteome</keyword>
<name>A0A318XQ10_9FIRM</name>
<dbReference type="Pfam" id="PF06810">
    <property type="entry name" value="Phage_scaffold"/>
    <property type="match status" value="1"/>
</dbReference>
<dbReference type="AlphaFoldDB" id="A0A318XQ10"/>
<evidence type="ECO:0000256" key="1">
    <source>
        <dbReference type="SAM" id="Coils"/>
    </source>
</evidence>
<dbReference type="OrthoDB" id="2365850at2"/>
<evidence type="ECO:0000256" key="2">
    <source>
        <dbReference type="SAM" id="MobiDB-lite"/>
    </source>
</evidence>
<dbReference type="EMBL" id="QKMR01000001">
    <property type="protein sequence ID" value="PYG90145.1"/>
    <property type="molecule type" value="Genomic_DNA"/>
</dbReference>
<dbReference type="RefSeq" id="WP_110460136.1">
    <property type="nucleotide sequence ID" value="NZ_QKMR01000001.1"/>
</dbReference>
<dbReference type="Proteomes" id="UP000248132">
    <property type="component" value="Unassembled WGS sequence"/>
</dbReference>
<reference evidence="3 4" key="1">
    <citation type="submission" date="2018-06" db="EMBL/GenBank/DDBJ databases">
        <title>Genomic Encyclopedia of Type Strains, Phase I: the one thousand microbial genomes (KMG-I) project.</title>
        <authorList>
            <person name="Kyrpides N."/>
        </authorList>
    </citation>
    <scope>NUCLEOTIDE SEQUENCE [LARGE SCALE GENOMIC DNA]</scope>
    <source>
        <strain evidence="3 4">DSM 19573</strain>
    </source>
</reference>
<organism evidence="3 4">
    <name type="scientific">Ruminiclostridium sufflavum DSM 19573</name>
    <dbReference type="NCBI Taxonomy" id="1121337"/>
    <lineage>
        <taxon>Bacteria</taxon>
        <taxon>Bacillati</taxon>
        <taxon>Bacillota</taxon>
        <taxon>Clostridia</taxon>
        <taxon>Eubacteriales</taxon>
        <taxon>Oscillospiraceae</taxon>
        <taxon>Ruminiclostridium</taxon>
    </lineage>
</organism>
<accession>A0A318XQ10</accession>
<protein>
    <submittedName>
        <fullName evidence="3">Minor structural protein GP20</fullName>
    </submittedName>
</protein>
<comment type="caution">
    <text evidence="3">The sequence shown here is derived from an EMBL/GenBank/DDBJ whole genome shotgun (WGS) entry which is preliminary data.</text>
</comment>